<feature type="region of interest" description="Disordered" evidence="1">
    <location>
        <begin position="137"/>
        <end position="196"/>
    </location>
</feature>
<protein>
    <submittedName>
        <fullName evidence="2">DUF3769 domain-containing protein</fullName>
    </submittedName>
</protein>
<dbReference type="Proteomes" id="UP001525961">
    <property type="component" value="Unassembled WGS sequence"/>
</dbReference>
<dbReference type="InterPro" id="IPR050218">
    <property type="entry name" value="LptD"/>
</dbReference>
<gene>
    <name evidence="2" type="ORF">NG792_15935</name>
</gene>
<proteinExistence type="predicted"/>
<feature type="compositionally biased region" description="Polar residues" evidence="1">
    <location>
        <begin position="91"/>
        <end position="121"/>
    </location>
</feature>
<evidence type="ECO:0000313" key="3">
    <source>
        <dbReference type="Proteomes" id="UP001525961"/>
    </source>
</evidence>
<feature type="compositionally biased region" description="Low complexity" evidence="1">
    <location>
        <begin position="14"/>
        <end position="40"/>
    </location>
</feature>
<dbReference type="PANTHER" id="PTHR30189:SF1">
    <property type="entry name" value="LPS-ASSEMBLY PROTEIN LPTD"/>
    <property type="match status" value="1"/>
</dbReference>
<keyword evidence="3" id="KW-1185">Reference proteome</keyword>
<sequence length="817" mass="88378">MPYPVLPPPPPAIVTPVSPEHLNSEAIAASVDDSAADSSAQIHPTPPETLVTEPEYGVSSAALLGPPLEISSPLKRVEGPGIVAAKELEQSETPITEPSTKQLPSLESPAENNPESEASQTLSIGLRWTLRKAAALQDTASPGESASVTETEPQTRDLYPEEVETTEVPVTTAEETGETGETAEVPGTTAEGTDPQPAEIVAEVPATSGENATPPTIAPADTLELKADRQEFDNGRQIVTGEGNARMRGRGAAIDAERLQINLESQVAIAEGDAVYAKGQQVLQGDRIEYDLVQNRGGIDGAKGDIFTPTTAQDFSPTLPTDVSAAALQQQDIMDRLRAGEPPRRITPAGGVTFGGGGGSLPTAGGTIDRFRFEADRLNFNDLGWEGTNVRMTNDPFSPPELELRSPRATFRPISPLQDEIFAKNARLVFDDRISIPLLRERVILDRSDQDPSLIRFGYDQEDRGGVYAETTVIPLGGSGPVQINLIPQYYIQRTLTDGIGSPSRLFGLKARLGANPTPTTSIVGEARFTDFDFNDEEQNLRGTLRVRQMVGTHTVSGEYNYRDRLFNGSLGYQTVHQNFGLVVTSPSIALGGTGINLSYQASAQYINADSDRPDLLPLVRNNNRLDSSRFQASAALSRGFLLWQGKALPRTRTEGLRYTPAPVVPYVRLFGGLTGVASIYGSDDTQNALTGSIGIQGQFGHFSRRWLDYTGFNVSLSRIWKDGDSPFLFDRIADSKVLTAGITQQVYGPFRVGVQTSFNLDTGERINTDLSMEYSRRTYAVNLRFSPEREVGSVSLQLNNFSWFGSGNQFSPAGDR</sequence>
<accession>A0ABT2N9S6</accession>
<organism evidence="2 3">
    <name type="scientific">Laspinema olomoucense D3b</name>
    <dbReference type="NCBI Taxonomy" id="2953688"/>
    <lineage>
        <taxon>Bacteria</taxon>
        <taxon>Bacillati</taxon>
        <taxon>Cyanobacteriota</taxon>
        <taxon>Cyanophyceae</taxon>
        <taxon>Oscillatoriophycideae</taxon>
        <taxon>Oscillatoriales</taxon>
        <taxon>Laspinemataceae</taxon>
        <taxon>Laspinema</taxon>
        <taxon>Laspinema olomoucense</taxon>
    </lineage>
</organism>
<feature type="region of interest" description="Disordered" evidence="1">
    <location>
        <begin position="86"/>
        <end position="121"/>
    </location>
</feature>
<feature type="compositionally biased region" description="Pro residues" evidence="1">
    <location>
        <begin position="1"/>
        <end position="13"/>
    </location>
</feature>
<dbReference type="PANTHER" id="PTHR30189">
    <property type="entry name" value="LPS-ASSEMBLY PROTEIN"/>
    <property type="match status" value="1"/>
</dbReference>
<dbReference type="EMBL" id="JAMXFA010000020">
    <property type="protein sequence ID" value="MCT7979201.1"/>
    <property type="molecule type" value="Genomic_DNA"/>
</dbReference>
<feature type="compositionally biased region" description="Polar residues" evidence="1">
    <location>
        <begin position="138"/>
        <end position="152"/>
    </location>
</feature>
<dbReference type="Pfam" id="PF12600">
    <property type="entry name" value="DUF3769"/>
    <property type="match status" value="1"/>
</dbReference>
<comment type="caution">
    <text evidence="2">The sequence shown here is derived from an EMBL/GenBank/DDBJ whole genome shotgun (WGS) entry which is preliminary data.</text>
</comment>
<feature type="region of interest" description="Disordered" evidence="1">
    <location>
        <begin position="1"/>
        <end position="52"/>
    </location>
</feature>
<dbReference type="RefSeq" id="WP_261236056.1">
    <property type="nucleotide sequence ID" value="NZ_JAMXFA010000020.1"/>
</dbReference>
<dbReference type="Gene3D" id="2.60.450.10">
    <property type="entry name" value="Lipopolysaccharide (LPS) transport protein A like domain"/>
    <property type="match status" value="1"/>
</dbReference>
<feature type="compositionally biased region" description="Low complexity" evidence="1">
    <location>
        <begin position="166"/>
        <end position="193"/>
    </location>
</feature>
<evidence type="ECO:0000313" key="2">
    <source>
        <dbReference type="EMBL" id="MCT7979201.1"/>
    </source>
</evidence>
<evidence type="ECO:0000256" key="1">
    <source>
        <dbReference type="SAM" id="MobiDB-lite"/>
    </source>
</evidence>
<name>A0ABT2N9S6_9CYAN</name>
<reference evidence="2 3" key="1">
    <citation type="journal article" date="2022" name="Front. Microbiol.">
        <title>High genomic differentiation and limited gene flow indicate recent cryptic speciation within the genus Laspinema (cyanobacteria).</title>
        <authorList>
            <person name="Stanojkovic A."/>
            <person name="Skoupy S."/>
            <person name="Skaloud P."/>
            <person name="Dvorak P."/>
        </authorList>
    </citation>
    <scope>NUCLEOTIDE SEQUENCE [LARGE SCALE GENOMIC DNA]</scope>
    <source>
        <strain evidence="2 3">D3b</strain>
    </source>
</reference>
<dbReference type="InterPro" id="IPR022244">
    <property type="entry name" value="DUF3769"/>
</dbReference>